<name>K1QHQ5_MAGGI</name>
<dbReference type="EMBL" id="JH818466">
    <property type="protein sequence ID" value="EKC28370.1"/>
    <property type="molecule type" value="Genomic_DNA"/>
</dbReference>
<reference evidence="1" key="1">
    <citation type="journal article" date="2012" name="Nature">
        <title>The oyster genome reveals stress adaptation and complexity of shell formation.</title>
        <authorList>
            <person name="Zhang G."/>
            <person name="Fang X."/>
            <person name="Guo X."/>
            <person name="Li L."/>
            <person name="Luo R."/>
            <person name="Xu F."/>
            <person name="Yang P."/>
            <person name="Zhang L."/>
            <person name="Wang X."/>
            <person name="Qi H."/>
            <person name="Xiong Z."/>
            <person name="Que H."/>
            <person name="Xie Y."/>
            <person name="Holland P.W."/>
            <person name="Paps J."/>
            <person name="Zhu Y."/>
            <person name="Wu F."/>
            <person name="Chen Y."/>
            <person name="Wang J."/>
            <person name="Peng C."/>
            <person name="Meng J."/>
            <person name="Yang L."/>
            <person name="Liu J."/>
            <person name="Wen B."/>
            <person name="Zhang N."/>
            <person name="Huang Z."/>
            <person name="Zhu Q."/>
            <person name="Feng Y."/>
            <person name="Mount A."/>
            <person name="Hedgecock D."/>
            <person name="Xu Z."/>
            <person name="Liu Y."/>
            <person name="Domazet-Loso T."/>
            <person name="Du Y."/>
            <person name="Sun X."/>
            <person name="Zhang S."/>
            <person name="Liu B."/>
            <person name="Cheng P."/>
            <person name="Jiang X."/>
            <person name="Li J."/>
            <person name="Fan D."/>
            <person name="Wang W."/>
            <person name="Fu W."/>
            <person name="Wang T."/>
            <person name="Wang B."/>
            <person name="Zhang J."/>
            <person name="Peng Z."/>
            <person name="Li Y."/>
            <person name="Li N."/>
            <person name="Wang J."/>
            <person name="Chen M."/>
            <person name="He Y."/>
            <person name="Tan F."/>
            <person name="Song X."/>
            <person name="Zheng Q."/>
            <person name="Huang R."/>
            <person name="Yang H."/>
            <person name="Du X."/>
            <person name="Chen L."/>
            <person name="Yang M."/>
            <person name="Gaffney P.M."/>
            <person name="Wang S."/>
            <person name="Luo L."/>
            <person name="She Z."/>
            <person name="Ming Y."/>
            <person name="Huang W."/>
            <person name="Zhang S."/>
            <person name="Huang B."/>
            <person name="Zhang Y."/>
            <person name="Qu T."/>
            <person name="Ni P."/>
            <person name="Miao G."/>
            <person name="Wang J."/>
            <person name="Wang Q."/>
            <person name="Steinberg C.E."/>
            <person name="Wang H."/>
            <person name="Li N."/>
            <person name="Qian L."/>
            <person name="Zhang G."/>
            <person name="Li Y."/>
            <person name="Yang H."/>
            <person name="Liu X."/>
            <person name="Wang J."/>
            <person name="Yin Y."/>
            <person name="Wang J."/>
        </authorList>
    </citation>
    <scope>NUCLEOTIDE SEQUENCE [LARGE SCALE GENOMIC DNA]</scope>
    <source>
        <strain evidence="1">05x7-T-G4-1.051#20</strain>
    </source>
</reference>
<evidence type="ECO:0000313" key="1">
    <source>
        <dbReference type="EMBL" id="EKC28370.1"/>
    </source>
</evidence>
<dbReference type="HOGENOM" id="CLU_2361756_0_0_1"/>
<organism evidence="1">
    <name type="scientific">Magallana gigas</name>
    <name type="common">Pacific oyster</name>
    <name type="synonym">Crassostrea gigas</name>
    <dbReference type="NCBI Taxonomy" id="29159"/>
    <lineage>
        <taxon>Eukaryota</taxon>
        <taxon>Metazoa</taxon>
        <taxon>Spiralia</taxon>
        <taxon>Lophotrochozoa</taxon>
        <taxon>Mollusca</taxon>
        <taxon>Bivalvia</taxon>
        <taxon>Autobranchia</taxon>
        <taxon>Pteriomorphia</taxon>
        <taxon>Ostreida</taxon>
        <taxon>Ostreoidea</taxon>
        <taxon>Ostreidae</taxon>
        <taxon>Magallana</taxon>
    </lineage>
</organism>
<gene>
    <name evidence="1" type="ORF">CGI_10023751</name>
</gene>
<accession>K1QHQ5</accession>
<proteinExistence type="predicted"/>
<protein>
    <submittedName>
        <fullName evidence="1">Uncharacterized protein</fullName>
    </submittedName>
</protein>
<sequence>MADGEFTEQITETFETKKVRTLTAPAQEEYERRAIKFTTDLRSIKNDLDACAAHVDEVRNDPDSLKSVRELIQSCETAYTFWKVCRFLKSHQDLRQ</sequence>
<dbReference type="AlphaFoldDB" id="K1QHQ5"/>
<dbReference type="InParanoid" id="K1QHQ5"/>